<dbReference type="Pfam" id="PF01370">
    <property type="entry name" value="Epimerase"/>
    <property type="match status" value="1"/>
</dbReference>
<dbReference type="PANTHER" id="PTHR43078">
    <property type="entry name" value="UDP-GLUCURONIC ACID DECARBOXYLASE-RELATED"/>
    <property type="match status" value="1"/>
</dbReference>
<proteinExistence type="predicted"/>
<sequence length="343" mass="38478">MMKLNKHNLLYVEDLNHILSIKDIDKLQGKSFLITGATGMVGVMLIDALMRIHQVKVYAVGRNAEKAQARLGEYFSNPNFEFIEHDVCEPFTENISVDYIIPMASNTHPLAYSKYPIETILINVKGIENALNLADRCHATVLYTSTNEVYGNARNEESFTEDYNGILNLSNSRSCYNESKRTSEALCQSYIAEKNTSVKIARLCRIFGPTMLENDTKASSQFIKNAIDGKDIVLKSEGNQYFSYTYVADAVRGLLTVLLQGEIGIPYNVSSEKTNVHLRDFARFCAEAIGKKVIFDLPSETEKKGYSIATKAILENGRIKKIGFEPVYEMSDAVSRTIEILKS</sequence>
<evidence type="ECO:0000256" key="2">
    <source>
        <dbReference type="ARBA" id="ARBA00022793"/>
    </source>
</evidence>
<evidence type="ECO:0000313" key="7">
    <source>
        <dbReference type="Proteomes" id="UP000421408"/>
    </source>
</evidence>
<evidence type="ECO:0000256" key="3">
    <source>
        <dbReference type="ARBA" id="ARBA00023027"/>
    </source>
</evidence>
<keyword evidence="2" id="KW-0210">Decarboxylase</keyword>
<name>A0AA90ZWN0_9BACT</name>
<dbReference type="InterPro" id="IPR044516">
    <property type="entry name" value="UXS-like"/>
</dbReference>
<evidence type="ECO:0000313" key="6">
    <source>
        <dbReference type="EMBL" id="MQN83401.1"/>
    </source>
</evidence>
<protein>
    <submittedName>
        <fullName evidence="6">NAD-dependent epimerase/dehydratase family protein</fullName>
    </submittedName>
</protein>
<dbReference type="SUPFAM" id="SSF51735">
    <property type="entry name" value="NAD(P)-binding Rossmann-fold domains"/>
    <property type="match status" value="1"/>
</dbReference>
<dbReference type="Gene3D" id="3.40.50.720">
    <property type="entry name" value="NAD(P)-binding Rossmann-like Domain"/>
    <property type="match status" value="1"/>
</dbReference>
<dbReference type="GO" id="GO:0042732">
    <property type="term" value="P:D-xylose metabolic process"/>
    <property type="evidence" value="ECO:0007669"/>
    <property type="project" value="InterPro"/>
</dbReference>
<dbReference type="RefSeq" id="WP_153118559.1">
    <property type="nucleotide sequence ID" value="NZ_VZCC01000028.1"/>
</dbReference>
<keyword evidence="4" id="KW-0456">Lyase</keyword>
<comment type="caution">
    <text evidence="6">The sequence shown here is derived from an EMBL/GenBank/DDBJ whole genome shotgun (WGS) entry which is preliminary data.</text>
</comment>
<keyword evidence="3" id="KW-0520">NAD</keyword>
<dbReference type="EMBL" id="VZCC01000028">
    <property type="protein sequence ID" value="MQN83401.1"/>
    <property type="molecule type" value="Genomic_DNA"/>
</dbReference>
<organism evidence="6 7">
    <name type="scientific">Segatella copri</name>
    <dbReference type="NCBI Taxonomy" id="165179"/>
    <lineage>
        <taxon>Bacteria</taxon>
        <taxon>Pseudomonadati</taxon>
        <taxon>Bacteroidota</taxon>
        <taxon>Bacteroidia</taxon>
        <taxon>Bacteroidales</taxon>
        <taxon>Prevotellaceae</taxon>
        <taxon>Segatella</taxon>
    </lineage>
</organism>
<dbReference type="GO" id="GO:0070403">
    <property type="term" value="F:NAD+ binding"/>
    <property type="evidence" value="ECO:0007669"/>
    <property type="project" value="InterPro"/>
</dbReference>
<dbReference type="GO" id="GO:0048040">
    <property type="term" value="F:UDP-glucuronate decarboxylase activity"/>
    <property type="evidence" value="ECO:0007669"/>
    <property type="project" value="TreeGrafter"/>
</dbReference>
<gene>
    <name evidence="6" type="ORF">F7D74_05260</name>
</gene>
<accession>A0AA90ZWN0</accession>
<evidence type="ECO:0000256" key="4">
    <source>
        <dbReference type="ARBA" id="ARBA00023239"/>
    </source>
</evidence>
<evidence type="ECO:0000256" key="1">
    <source>
        <dbReference type="ARBA" id="ARBA00001911"/>
    </source>
</evidence>
<evidence type="ECO:0000259" key="5">
    <source>
        <dbReference type="Pfam" id="PF01370"/>
    </source>
</evidence>
<dbReference type="InterPro" id="IPR036291">
    <property type="entry name" value="NAD(P)-bd_dom_sf"/>
</dbReference>
<dbReference type="PANTHER" id="PTHR43078:SF6">
    <property type="entry name" value="UDP-GLUCURONIC ACID DECARBOXYLASE 1"/>
    <property type="match status" value="1"/>
</dbReference>
<dbReference type="Proteomes" id="UP000421408">
    <property type="component" value="Unassembled WGS sequence"/>
</dbReference>
<dbReference type="AlphaFoldDB" id="A0AA90ZWN0"/>
<dbReference type="InterPro" id="IPR001509">
    <property type="entry name" value="Epimerase_deHydtase"/>
</dbReference>
<dbReference type="GO" id="GO:0005737">
    <property type="term" value="C:cytoplasm"/>
    <property type="evidence" value="ECO:0007669"/>
    <property type="project" value="TreeGrafter"/>
</dbReference>
<reference evidence="7" key="1">
    <citation type="submission" date="2019-09" db="EMBL/GenBank/DDBJ databases">
        <title>Distinct polysaccharide growth profiles of human intestinal Prevotella copri isolates.</title>
        <authorList>
            <person name="Fehlner-Peach H."/>
            <person name="Magnabosco C."/>
            <person name="Raghavan V."/>
            <person name="Scher J.U."/>
            <person name="Tett A."/>
            <person name="Cox L.M."/>
            <person name="Gottsegen C."/>
            <person name="Watters A."/>
            <person name="Wiltshire- Gordon J.D."/>
            <person name="Segata N."/>
            <person name="Bonneau R."/>
            <person name="Littman D.R."/>
        </authorList>
    </citation>
    <scope>NUCLEOTIDE SEQUENCE [LARGE SCALE GENOMIC DNA]</scope>
    <source>
        <strain evidence="7">iAA108</strain>
    </source>
</reference>
<feature type="domain" description="NAD-dependent epimerase/dehydratase" evidence="5">
    <location>
        <begin position="33"/>
        <end position="269"/>
    </location>
</feature>
<comment type="cofactor">
    <cofactor evidence="1">
        <name>NAD(+)</name>
        <dbReference type="ChEBI" id="CHEBI:57540"/>
    </cofactor>
</comment>